<keyword evidence="2" id="KW-0547">Nucleotide-binding</keyword>
<keyword evidence="1" id="KW-0597">Phosphoprotein</keyword>
<name>H2YXP6_CIOSA</name>
<reference evidence="8" key="3">
    <citation type="submission" date="2025-09" db="UniProtKB">
        <authorList>
            <consortium name="Ensembl"/>
        </authorList>
    </citation>
    <scope>IDENTIFICATION</scope>
</reference>
<evidence type="ECO:0000256" key="1">
    <source>
        <dbReference type="ARBA" id="ARBA00022553"/>
    </source>
</evidence>
<dbReference type="Ensembl" id="ENSCSAVT00000010230.1">
    <property type="protein sequence ID" value="ENSCSAVP00000010107.1"/>
    <property type="gene ID" value="ENSCSAVG00000005960.1"/>
</dbReference>
<accession>H2YXP6</accession>
<evidence type="ECO:0000256" key="4">
    <source>
        <dbReference type="SAM" id="MobiDB-lite"/>
    </source>
</evidence>
<keyword evidence="5" id="KW-0812">Transmembrane</keyword>
<keyword evidence="9" id="KW-1185">Reference proteome</keyword>
<dbReference type="Pfam" id="PF21314">
    <property type="entry name" value="TM_ErbB1"/>
    <property type="match status" value="1"/>
</dbReference>
<feature type="transmembrane region" description="Helical" evidence="5">
    <location>
        <begin position="108"/>
        <end position="135"/>
    </location>
</feature>
<dbReference type="Proteomes" id="UP000007875">
    <property type="component" value="Unassembled WGS sequence"/>
</dbReference>
<keyword evidence="3" id="KW-0067">ATP-binding</keyword>
<proteinExistence type="predicted"/>
<evidence type="ECO:0000256" key="2">
    <source>
        <dbReference type="ARBA" id="ARBA00022741"/>
    </source>
</evidence>
<evidence type="ECO:0000256" key="5">
    <source>
        <dbReference type="SAM" id="Phobius"/>
    </source>
</evidence>
<reference evidence="9" key="1">
    <citation type="submission" date="2003-08" db="EMBL/GenBank/DDBJ databases">
        <authorList>
            <person name="Birren B."/>
            <person name="Nusbaum C."/>
            <person name="Abebe A."/>
            <person name="Abouelleil A."/>
            <person name="Adekoya E."/>
            <person name="Ait-zahra M."/>
            <person name="Allen N."/>
            <person name="Allen T."/>
            <person name="An P."/>
            <person name="Anderson M."/>
            <person name="Anderson S."/>
            <person name="Arachchi H."/>
            <person name="Armbruster J."/>
            <person name="Bachantsang P."/>
            <person name="Baldwin J."/>
            <person name="Barry A."/>
            <person name="Bayul T."/>
            <person name="Blitshsteyn B."/>
            <person name="Bloom T."/>
            <person name="Blye J."/>
            <person name="Boguslavskiy L."/>
            <person name="Borowsky M."/>
            <person name="Boukhgalter B."/>
            <person name="Brunache A."/>
            <person name="Butler J."/>
            <person name="Calixte N."/>
            <person name="Calvo S."/>
            <person name="Camarata J."/>
            <person name="Campo K."/>
            <person name="Chang J."/>
            <person name="Cheshatsang Y."/>
            <person name="Citroen M."/>
            <person name="Collymore A."/>
            <person name="Considine T."/>
            <person name="Cook A."/>
            <person name="Cooke P."/>
            <person name="Corum B."/>
            <person name="Cuomo C."/>
            <person name="David R."/>
            <person name="Dawoe T."/>
            <person name="Degray S."/>
            <person name="Dodge S."/>
            <person name="Dooley K."/>
            <person name="Dorje P."/>
            <person name="Dorjee K."/>
            <person name="Dorris L."/>
            <person name="Duffey N."/>
            <person name="Dupes A."/>
            <person name="Elkins T."/>
            <person name="Engels R."/>
            <person name="Erickson J."/>
            <person name="Farina A."/>
            <person name="Faro S."/>
            <person name="Ferreira P."/>
            <person name="Fischer H."/>
            <person name="Fitzgerald M."/>
            <person name="Foley K."/>
            <person name="Gage D."/>
            <person name="Galagan J."/>
            <person name="Gearin G."/>
            <person name="Gnerre S."/>
            <person name="Gnirke A."/>
            <person name="Goyette A."/>
            <person name="Graham J."/>
            <person name="Grandbois E."/>
            <person name="Gyaltsen K."/>
            <person name="Hafez N."/>
            <person name="Hagopian D."/>
            <person name="Hagos B."/>
            <person name="Hall J."/>
            <person name="Hatcher B."/>
            <person name="Heller A."/>
            <person name="Higgins H."/>
            <person name="Honan T."/>
            <person name="Horn A."/>
            <person name="Houde N."/>
            <person name="Hughes L."/>
            <person name="Hulme W."/>
            <person name="Husby E."/>
            <person name="Iliev I."/>
            <person name="Jaffe D."/>
            <person name="Jones C."/>
            <person name="Kamal M."/>
            <person name="Kamat A."/>
            <person name="Kamvysselis M."/>
            <person name="Karlsson E."/>
            <person name="Kells C."/>
            <person name="Kieu A."/>
            <person name="Kisner P."/>
            <person name="Kodira C."/>
            <person name="Kulbokas E."/>
            <person name="Labutti K."/>
            <person name="Lama D."/>
            <person name="Landers T."/>
            <person name="Leger J."/>
            <person name="Levine S."/>
            <person name="Lewis D."/>
            <person name="Lewis T."/>
            <person name="Lindblad-toh K."/>
            <person name="Liu X."/>
            <person name="Lokyitsang T."/>
            <person name="Lokyitsang Y."/>
            <person name="Lucien O."/>
            <person name="Lui A."/>
            <person name="Ma L.J."/>
            <person name="Mabbitt R."/>
            <person name="Macdonald J."/>
            <person name="Maclean C."/>
            <person name="Major J."/>
            <person name="Manning J."/>
            <person name="Marabella R."/>
            <person name="Maru K."/>
            <person name="Matthews C."/>
            <person name="Mauceli E."/>
            <person name="Mccarthy M."/>
            <person name="Mcdonough S."/>
            <person name="Mcghee T."/>
            <person name="Meldrim J."/>
            <person name="Meneus L."/>
            <person name="Mesirov J."/>
            <person name="Mihalev A."/>
            <person name="Mihova T."/>
            <person name="Mikkelsen T."/>
            <person name="Mlenga V."/>
            <person name="Moru K."/>
            <person name="Mozes J."/>
            <person name="Mulrain L."/>
            <person name="Munson G."/>
            <person name="Naylor J."/>
            <person name="Newes C."/>
            <person name="Nguyen C."/>
            <person name="Nguyen N."/>
            <person name="Nguyen T."/>
            <person name="Nicol R."/>
            <person name="Nielsen C."/>
            <person name="Nizzari M."/>
            <person name="Norbu C."/>
            <person name="Norbu N."/>
            <person name="O'donnell P."/>
            <person name="Okoawo O."/>
            <person name="O'leary S."/>
            <person name="Omotosho B."/>
            <person name="O'neill K."/>
            <person name="Osman S."/>
            <person name="Parker S."/>
            <person name="Perrin D."/>
            <person name="Phunkhang P."/>
            <person name="Piqani B."/>
            <person name="Purcell S."/>
            <person name="Rachupka T."/>
            <person name="Ramasamy U."/>
            <person name="Rameau R."/>
            <person name="Ray V."/>
            <person name="Raymond C."/>
            <person name="Retta R."/>
            <person name="Richardson S."/>
            <person name="Rise C."/>
            <person name="Rodriguez J."/>
            <person name="Rogers J."/>
            <person name="Rogov P."/>
            <person name="Rutman M."/>
            <person name="Schupbach R."/>
            <person name="Seaman C."/>
            <person name="Settipalli S."/>
            <person name="Sharpe T."/>
            <person name="Sheridan J."/>
            <person name="Sherpa N."/>
            <person name="Shi J."/>
            <person name="Smirnov S."/>
            <person name="Smith C."/>
            <person name="Sougnez C."/>
            <person name="Spencer B."/>
            <person name="Stalker J."/>
            <person name="Stange-thomann N."/>
            <person name="Stavropoulos S."/>
            <person name="Stetson K."/>
            <person name="Stone C."/>
            <person name="Stone S."/>
            <person name="Stubbs M."/>
            <person name="Talamas J."/>
            <person name="Tchuinga P."/>
            <person name="Tenzing P."/>
            <person name="Tesfaye S."/>
            <person name="Theodore J."/>
            <person name="Thoulutsang Y."/>
            <person name="Topham K."/>
            <person name="Towey S."/>
            <person name="Tsamla T."/>
            <person name="Tsomo N."/>
            <person name="Vallee D."/>
            <person name="Vassiliev H."/>
            <person name="Venkataraman V."/>
            <person name="Vinson J."/>
            <person name="Vo A."/>
            <person name="Wade C."/>
            <person name="Wang S."/>
            <person name="Wangchuk T."/>
            <person name="Wangdi T."/>
            <person name="Whittaker C."/>
            <person name="Wilkinson J."/>
            <person name="Wu Y."/>
            <person name="Wyman D."/>
            <person name="Yadav S."/>
            <person name="Yang S."/>
            <person name="Yang X."/>
            <person name="Yeager S."/>
            <person name="Yee E."/>
            <person name="Young G."/>
            <person name="Zainoun J."/>
            <person name="Zembeck L."/>
            <person name="Zimmer A."/>
            <person name="Zody M."/>
            <person name="Lander E."/>
        </authorList>
    </citation>
    <scope>NUCLEOTIDE SEQUENCE [LARGE SCALE GENOMIC DNA]</scope>
</reference>
<dbReference type="HOGENOM" id="CLU_1543496_0_0_1"/>
<dbReference type="SMART" id="SM01411">
    <property type="entry name" value="Ephrin_rec_like"/>
    <property type="match status" value="1"/>
</dbReference>
<dbReference type="GO" id="GO:0005524">
    <property type="term" value="F:ATP binding"/>
    <property type="evidence" value="ECO:0007669"/>
    <property type="project" value="UniProtKB-KW"/>
</dbReference>
<evidence type="ECO:0000313" key="8">
    <source>
        <dbReference type="Ensembl" id="ENSCSAVP00000010107.1"/>
    </source>
</evidence>
<evidence type="ECO:0000259" key="6">
    <source>
        <dbReference type="Pfam" id="PF07699"/>
    </source>
</evidence>
<keyword evidence="5" id="KW-1133">Transmembrane helix</keyword>
<dbReference type="Gene3D" id="2.10.50.10">
    <property type="entry name" value="Tumor Necrosis Factor Receptor, subunit A, domain 2"/>
    <property type="match status" value="1"/>
</dbReference>
<organism evidence="8 9">
    <name type="scientific">Ciona savignyi</name>
    <name type="common">Pacific transparent sea squirt</name>
    <dbReference type="NCBI Taxonomy" id="51511"/>
    <lineage>
        <taxon>Eukaryota</taxon>
        <taxon>Metazoa</taxon>
        <taxon>Chordata</taxon>
        <taxon>Tunicata</taxon>
        <taxon>Ascidiacea</taxon>
        <taxon>Phlebobranchia</taxon>
        <taxon>Cionidae</taxon>
        <taxon>Ciona</taxon>
    </lineage>
</organism>
<feature type="domain" description="Epidermal growth factor receptor-like transmembrane-juxtamembrane segment" evidence="7">
    <location>
        <begin position="113"/>
        <end position="151"/>
    </location>
</feature>
<sequence length="174" mass="19325">MMSDGEVTTTGFDARVYTARLETISLSNAKIICGEGYKVVEDGCVQCPAGTYLNENRCDFCPIHFYQNLPGQLSCIECSPIKGTYFYGTSSVQYCVEMDRSGRTSAPLPIRIIIGGSVGGLLLLLAMLIAVCFFLRRRANNRIKKEQEMRRKQAEVPRGNKRKGKVGMNQPIRG</sequence>
<dbReference type="SUPFAM" id="SSF57184">
    <property type="entry name" value="Growth factor receptor domain"/>
    <property type="match status" value="1"/>
</dbReference>
<dbReference type="AlphaFoldDB" id="H2YXP6"/>
<protein>
    <submittedName>
        <fullName evidence="8">Uncharacterized protein</fullName>
    </submittedName>
</protein>
<keyword evidence="5" id="KW-0472">Membrane</keyword>
<feature type="region of interest" description="Disordered" evidence="4">
    <location>
        <begin position="145"/>
        <end position="174"/>
    </location>
</feature>
<feature type="compositionally biased region" description="Basic and acidic residues" evidence="4">
    <location>
        <begin position="145"/>
        <end position="155"/>
    </location>
</feature>
<evidence type="ECO:0000313" key="9">
    <source>
        <dbReference type="Proteomes" id="UP000007875"/>
    </source>
</evidence>
<dbReference type="InterPro" id="IPR049328">
    <property type="entry name" value="TM_ErbB1"/>
</dbReference>
<dbReference type="InterPro" id="IPR009030">
    <property type="entry name" value="Growth_fac_rcpt_cys_sf"/>
</dbReference>
<evidence type="ECO:0000256" key="3">
    <source>
        <dbReference type="ARBA" id="ARBA00022840"/>
    </source>
</evidence>
<feature type="domain" description="Tyrosine-protein kinase ephrin type A/B receptor-like" evidence="6">
    <location>
        <begin position="50"/>
        <end position="95"/>
    </location>
</feature>
<evidence type="ECO:0000259" key="7">
    <source>
        <dbReference type="Pfam" id="PF21314"/>
    </source>
</evidence>
<dbReference type="Pfam" id="PF07699">
    <property type="entry name" value="Ephrin_rec_like"/>
    <property type="match status" value="1"/>
</dbReference>
<reference evidence="8" key="2">
    <citation type="submission" date="2025-08" db="UniProtKB">
        <authorList>
            <consortium name="Ensembl"/>
        </authorList>
    </citation>
    <scope>IDENTIFICATION</scope>
</reference>
<dbReference type="InterPro" id="IPR011641">
    <property type="entry name" value="Tyr-kin_ephrin_A/B_rcpt-like"/>
</dbReference>